<reference evidence="7 8" key="1">
    <citation type="journal article" date="2015" name="Int. J. Syst. Evol. Microbiol.">
        <title>Revisiting Corynebacterium glyciniphilum (ex Kubota et al., 1972) sp. nov., nom. rev., isolated from putrefied banana.</title>
        <authorList>
            <person name="Al-Dilaimi A."/>
            <person name="Bednarz H."/>
            <person name="Lomker A."/>
            <person name="Niehaus K."/>
            <person name="Kalinowski J."/>
            <person name="Ruckert C."/>
        </authorList>
    </citation>
    <scope>NUCLEOTIDE SEQUENCE [LARGE SCALE GENOMIC DNA]</scope>
    <source>
        <strain evidence="7">AJ 3170</strain>
    </source>
</reference>
<evidence type="ECO:0000256" key="5">
    <source>
        <dbReference type="SAM" id="MobiDB-lite"/>
    </source>
</evidence>
<dbReference type="GO" id="GO:1901678">
    <property type="term" value="P:iron coordination entity transport"/>
    <property type="evidence" value="ECO:0007669"/>
    <property type="project" value="UniProtKB-ARBA"/>
</dbReference>
<dbReference type="GO" id="GO:0030288">
    <property type="term" value="C:outer membrane-bounded periplasmic space"/>
    <property type="evidence" value="ECO:0007669"/>
    <property type="project" value="TreeGrafter"/>
</dbReference>
<keyword evidence="8" id="KW-1185">Reference proteome</keyword>
<dbReference type="AlphaFoldDB" id="X5EFT0"/>
<dbReference type="KEGG" id="cgy:CGLY_15125"/>
<dbReference type="Proteomes" id="UP000023703">
    <property type="component" value="Chromosome"/>
</dbReference>
<dbReference type="SUPFAM" id="SSF53807">
    <property type="entry name" value="Helical backbone' metal receptor"/>
    <property type="match status" value="1"/>
</dbReference>
<evidence type="ECO:0000256" key="4">
    <source>
        <dbReference type="ARBA" id="ARBA00022729"/>
    </source>
</evidence>
<evidence type="ECO:0000256" key="3">
    <source>
        <dbReference type="ARBA" id="ARBA00022448"/>
    </source>
</evidence>
<dbReference type="PANTHER" id="PTHR30532:SF24">
    <property type="entry name" value="FERRIC ENTEROBACTIN-BINDING PERIPLASMIC PROTEIN FEPB"/>
    <property type="match status" value="1"/>
</dbReference>
<keyword evidence="3" id="KW-0813">Transport</keyword>
<name>X5EFT0_9CORY</name>
<gene>
    <name evidence="7" type="primary">siuS13</name>
    <name evidence="7" type="ORF">CGLY_15125</name>
</gene>
<dbReference type="EMBL" id="CP006842">
    <property type="protein sequence ID" value="AHW65461.1"/>
    <property type="molecule type" value="Genomic_DNA"/>
</dbReference>
<feature type="region of interest" description="Disordered" evidence="5">
    <location>
        <begin position="1"/>
        <end position="20"/>
    </location>
</feature>
<dbReference type="RefSeq" id="WP_081803967.1">
    <property type="nucleotide sequence ID" value="NZ_CP006842.1"/>
</dbReference>
<comment type="similarity">
    <text evidence="2">Belongs to the bacterial solute-binding protein 8 family.</text>
</comment>
<dbReference type="InterPro" id="IPR002491">
    <property type="entry name" value="ABC_transptr_periplasmic_BD"/>
</dbReference>
<evidence type="ECO:0000259" key="6">
    <source>
        <dbReference type="PROSITE" id="PS50983"/>
    </source>
</evidence>
<evidence type="ECO:0000313" key="7">
    <source>
        <dbReference type="EMBL" id="AHW65461.1"/>
    </source>
</evidence>
<dbReference type="Pfam" id="PF01497">
    <property type="entry name" value="Peripla_BP_2"/>
    <property type="match status" value="1"/>
</dbReference>
<organism evidence="7 8">
    <name type="scientific">Corynebacterium glyciniphilum AJ 3170</name>
    <dbReference type="NCBI Taxonomy" id="1404245"/>
    <lineage>
        <taxon>Bacteria</taxon>
        <taxon>Bacillati</taxon>
        <taxon>Actinomycetota</taxon>
        <taxon>Actinomycetes</taxon>
        <taxon>Mycobacteriales</taxon>
        <taxon>Corynebacteriaceae</taxon>
        <taxon>Corynebacterium</taxon>
    </lineage>
</organism>
<proteinExistence type="inferred from homology"/>
<dbReference type="Gene3D" id="3.40.50.1980">
    <property type="entry name" value="Nitrogenase molybdenum iron protein domain"/>
    <property type="match status" value="2"/>
</dbReference>
<keyword evidence="7" id="KW-0449">Lipoprotein</keyword>
<sequence length="373" mass="39740">MRTTVGAGRDGGASGGTSRMRRRSMAVLGVLAVAFAATLTACSTGGDDDEAAGGAGQGSGSFPVTMEHVYGETEIREKPERIVTIGWITHDIVAALGTAPVGVDETWGGDDEGFSPWFRDQVENVIGGDMPELTDSDDGSINIEKIAATEPDLILAPHSGVTDVDYGRLSDIAPTVAYRESPWQSGSWQELTETVATALGEQERGRELIEETETAMEREAAKHPNLDGASFVYGLTFEGGSQELGLYVAGDPRVAFLREFGLVDAPGLAGSMDLEDEDSFFGTVSLENIGRVETDLFVGWSSSREQTSDTLETPAISRWEPVEEGNYYILEDETLASATNGPSPLSIRWALDEGFLEDLSEAVDGGAVVRSAR</sequence>
<evidence type="ECO:0000256" key="1">
    <source>
        <dbReference type="ARBA" id="ARBA00004196"/>
    </source>
</evidence>
<dbReference type="CDD" id="cd01146">
    <property type="entry name" value="FhuD"/>
    <property type="match status" value="1"/>
</dbReference>
<comment type="subcellular location">
    <subcellularLocation>
        <location evidence="1">Cell envelope</location>
    </subcellularLocation>
</comment>
<dbReference type="STRING" id="1404245.CGLY_15125"/>
<evidence type="ECO:0000313" key="8">
    <source>
        <dbReference type="Proteomes" id="UP000023703"/>
    </source>
</evidence>
<dbReference type="PANTHER" id="PTHR30532">
    <property type="entry name" value="IRON III DICITRATE-BINDING PERIPLASMIC PROTEIN"/>
    <property type="match status" value="1"/>
</dbReference>
<dbReference type="HOGENOM" id="CLU_038034_1_1_11"/>
<dbReference type="eggNOG" id="COG0614">
    <property type="taxonomic scope" value="Bacteria"/>
</dbReference>
<protein>
    <submittedName>
        <fullName evidence="7">ABC-type iron-siderophore transporter, substrate-binding lipoprotein</fullName>
    </submittedName>
</protein>
<dbReference type="PROSITE" id="PS50983">
    <property type="entry name" value="FE_B12_PBP"/>
    <property type="match status" value="1"/>
</dbReference>
<accession>X5EFT0</accession>
<keyword evidence="4" id="KW-0732">Signal</keyword>
<evidence type="ECO:0000256" key="2">
    <source>
        <dbReference type="ARBA" id="ARBA00008814"/>
    </source>
</evidence>
<dbReference type="InterPro" id="IPR051313">
    <property type="entry name" value="Bact_iron-sidero_bind"/>
</dbReference>
<feature type="domain" description="Fe/B12 periplasmic-binding" evidence="6">
    <location>
        <begin position="81"/>
        <end position="367"/>
    </location>
</feature>